<evidence type="ECO:0000313" key="1">
    <source>
        <dbReference type="EMBL" id="PON48255.1"/>
    </source>
</evidence>
<keyword evidence="2" id="KW-1185">Reference proteome</keyword>
<gene>
    <name evidence="1" type="ORF">PanWU01x14_239050</name>
</gene>
<accession>A0A2P5BHI5</accession>
<comment type="caution">
    <text evidence="1">The sequence shown here is derived from an EMBL/GenBank/DDBJ whole genome shotgun (WGS) entry which is preliminary data.</text>
</comment>
<dbReference type="AlphaFoldDB" id="A0A2P5BHI5"/>
<sequence length="108" mass="11953">MKCGGRRLVVGEQDEANSAMESFKLALEAMLNATDLIRTIVELKITESEVAKIQESIVEPLLLEIINCGGRRLVDEEQDEVDSAIESLKLALEVMLNAVNLLRTIVEL</sequence>
<organism evidence="1 2">
    <name type="scientific">Parasponia andersonii</name>
    <name type="common">Sponia andersonii</name>
    <dbReference type="NCBI Taxonomy" id="3476"/>
    <lineage>
        <taxon>Eukaryota</taxon>
        <taxon>Viridiplantae</taxon>
        <taxon>Streptophyta</taxon>
        <taxon>Embryophyta</taxon>
        <taxon>Tracheophyta</taxon>
        <taxon>Spermatophyta</taxon>
        <taxon>Magnoliopsida</taxon>
        <taxon>eudicotyledons</taxon>
        <taxon>Gunneridae</taxon>
        <taxon>Pentapetalae</taxon>
        <taxon>rosids</taxon>
        <taxon>fabids</taxon>
        <taxon>Rosales</taxon>
        <taxon>Cannabaceae</taxon>
        <taxon>Parasponia</taxon>
    </lineage>
</organism>
<reference evidence="2" key="1">
    <citation type="submission" date="2016-06" db="EMBL/GenBank/DDBJ databases">
        <title>Parallel loss of symbiosis genes in relatives of nitrogen-fixing non-legume Parasponia.</title>
        <authorList>
            <person name="Van Velzen R."/>
            <person name="Holmer R."/>
            <person name="Bu F."/>
            <person name="Rutten L."/>
            <person name="Van Zeijl A."/>
            <person name="Liu W."/>
            <person name="Santuari L."/>
            <person name="Cao Q."/>
            <person name="Sharma T."/>
            <person name="Shen D."/>
            <person name="Roswanjaya Y."/>
            <person name="Wardhani T."/>
            <person name="Kalhor M.S."/>
            <person name="Jansen J."/>
            <person name="Van den Hoogen J."/>
            <person name="Gungor B."/>
            <person name="Hartog M."/>
            <person name="Hontelez J."/>
            <person name="Verver J."/>
            <person name="Yang W.-C."/>
            <person name="Schijlen E."/>
            <person name="Repin R."/>
            <person name="Schilthuizen M."/>
            <person name="Schranz E."/>
            <person name="Heidstra R."/>
            <person name="Miyata K."/>
            <person name="Fedorova E."/>
            <person name="Kohlen W."/>
            <person name="Bisseling T."/>
            <person name="Smit S."/>
            <person name="Geurts R."/>
        </authorList>
    </citation>
    <scope>NUCLEOTIDE SEQUENCE [LARGE SCALE GENOMIC DNA]</scope>
    <source>
        <strain evidence="2">cv. WU1-14</strain>
    </source>
</reference>
<proteinExistence type="predicted"/>
<name>A0A2P5BHI5_PARAD</name>
<dbReference type="EMBL" id="JXTB01000280">
    <property type="protein sequence ID" value="PON48255.1"/>
    <property type="molecule type" value="Genomic_DNA"/>
</dbReference>
<protein>
    <submittedName>
        <fullName evidence="1">Uncharacterized protein</fullName>
    </submittedName>
</protein>
<evidence type="ECO:0000313" key="2">
    <source>
        <dbReference type="Proteomes" id="UP000237105"/>
    </source>
</evidence>
<dbReference type="Proteomes" id="UP000237105">
    <property type="component" value="Unassembled WGS sequence"/>
</dbReference>